<proteinExistence type="inferred from homology"/>
<evidence type="ECO:0000256" key="4">
    <source>
        <dbReference type="ARBA" id="ARBA00023163"/>
    </source>
</evidence>
<dbReference type="SUPFAM" id="SSF88946">
    <property type="entry name" value="Sigma2 domain of RNA polymerase sigma factors"/>
    <property type="match status" value="1"/>
</dbReference>
<gene>
    <name evidence="7" type="ORF">FLL45_20630</name>
</gene>
<evidence type="ECO:0000259" key="6">
    <source>
        <dbReference type="Pfam" id="PF08281"/>
    </source>
</evidence>
<keyword evidence="4" id="KW-0804">Transcription</keyword>
<evidence type="ECO:0000256" key="3">
    <source>
        <dbReference type="ARBA" id="ARBA00023082"/>
    </source>
</evidence>
<dbReference type="Proteomes" id="UP000317839">
    <property type="component" value="Unassembled WGS sequence"/>
</dbReference>
<dbReference type="InterPro" id="IPR039425">
    <property type="entry name" value="RNA_pol_sigma-70-like"/>
</dbReference>
<dbReference type="Gene3D" id="1.10.10.10">
    <property type="entry name" value="Winged helix-like DNA-binding domain superfamily/Winged helix DNA-binding domain"/>
    <property type="match status" value="1"/>
</dbReference>
<keyword evidence="2" id="KW-0805">Transcription regulation</keyword>
<accession>A0A545T2Y1</accession>
<dbReference type="NCBIfam" id="TIGR02937">
    <property type="entry name" value="sigma70-ECF"/>
    <property type="match status" value="1"/>
</dbReference>
<dbReference type="InterPro" id="IPR014284">
    <property type="entry name" value="RNA_pol_sigma-70_dom"/>
</dbReference>
<sequence>MESEKQLIAQVKIGNIQAFQELVDTYSHKLYSAAYRILGDRAHAEDCIQEVFLKIYRKIDSFDDRSKFSTWLYSITVNTAIDMQRSMARHQHTQPLETSVIEKTESKHQETPEAEHWQRDLSKLTQKALAELSEDLRMAFLLKHFDGRSIEEISQILEINPNTVKNRIFRAVNQLKKLMSLNLSVSEVIPYE</sequence>
<evidence type="ECO:0000313" key="7">
    <source>
        <dbReference type="EMBL" id="TQV71558.1"/>
    </source>
</evidence>
<dbReference type="AlphaFoldDB" id="A0A545T2Y1"/>
<organism evidence="7 8">
    <name type="scientific">Aliikangiella marina</name>
    <dbReference type="NCBI Taxonomy" id="1712262"/>
    <lineage>
        <taxon>Bacteria</taxon>
        <taxon>Pseudomonadati</taxon>
        <taxon>Pseudomonadota</taxon>
        <taxon>Gammaproteobacteria</taxon>
        <taxon>Oceanospirillales</taxon>
        <taxon>Pleioneaceae</taxon>
        <taxon>Aliikangiella</taxon>
    </lineage>
</organism>
<feature type="domain" description="RNA polymerase sigma factor 70 region 4 type 2" evidence="6">
    <location>
        <begin position="126"/>
        <end position="175"/>
    </location>
</feature>
<comment type="similarity">
    <text evidence="1">Belongs to the sigma-70 factor family. ECF subfamily.</text>
</comment>
<dbReference type="SUPFAM" id="SSF88659">
    <property type="entry name" value="Sigma3 and sigma4 domains of RNA polymerase sigma factors"/>
    <property type="match status" value="1"/>
</dbReference>
<name>A0A545T2Y1_9GAMM</name>
<dbReference type="InterPro" id="IPR013324">
    <property type="entry name" value="RNA_pol_sigma_r3/r4-like"/>
</dbReference>
<dbReference type="PANTHER" id="PTHR43133">
    <property type="entry name" value="RNA POLYMERASE ECF-TYPE SIGMA FACTO"/>
    <property type="match status" value="1"/>
</dbReference>
<dbReference type="GO" id="GO:0003677">
    <property type="term" value="F:DNA binding"/>
    <property type="evidence" value="ECO:0007669"/>
    <property type="project" value="InterPro"/>
</dbReference>
<dbReference type="RefSeq" id="WP_142943957.1">
    <property type="nucleotide sequence ID" value="NZ_VIKR01000006.1"/>
</dbReference>
<reference evidence="7 8" key="1">
    <citation type="submission" date="2019-06" db="EMBL/GenBank/DDBJ databases">
        <title>Draft genome of Aliikangiella marina GYP-15.</title>
        <authorList>
            <person name="Wang G."/>
        </authorList>
    </citation>
    <scope>NUCLEOTIDE SEQUENCE [LARGE SCALE GENOMIC DNA]</scope>
    <source>
        <strain evidence="7 8">GYP-15</strain>
    </source>
</reference>
<dbReference type="EMBL" id="VIKR01000006">
    <property type="protein sequence ID" value="TQV71558.1"/>
    <property type="molecule type" value="Genomic_DNA"/>
</dbReference>
<evidence type="ECO:0000313" key="8">
    <source>
        <dbReference type="Proteomes" id="UP000317839"/>
    </source>
</evidence>
<feature type="domain" description="RNA polymerase sigma-70 region 2" evidence="5">
    <location>
        <begin position="22"/>
        <end position="88"/>
    </location>
</feature>
<dbReference type="CDD" id="cd06171">
    <property type="entry name" value="Sigma70_r4"/>
    <property type="match status" value="1"/>
</dbReference>
<dbReference type="Pfam" id="PF08281">
    <property type="entry name" value="Sigma70_r4_2"/>
    <property type="match status" value="1"/>
</dbReference>
<dbReference type="Pfam" id="PF04542">
    <property type="entry name" value="Sigma70_r2"/>
    <property type="match status" value="1"/>
</dbReference>
<dbReference type="InterPro" id="IPR036388">
    <property type="entry name" value="WH-like_DNA-bd_sf"/>
</dbReference>
<dbReference type="InterPro" id="IPR013325">
    <property type="entry name" value="RNA_pol_sigma_r2"/>
</dbReference>
<protein>
    <submittedName>
        <fullName evidence="7">Sigma-70 family RNA polymerase sigma factor</fullName>
    </submittedName>
</protein>
<dbReference type="Gene3D" id="1.10.1740.10">
    <property type="match status" value="1"/>
</dbReference>
<dbReference type="PANTHER" id="PTHR43133:SF51">
    <property type="entry name" value="RNA POLYMERASE SIGMA FACTOR"/>
    <property type="match status" value="1"/>
</dbReference>
<dbReference type="InterPro" id="IPR007627">
    <property type="entry name" value="RNA_pol_sigma70_r2"/>
</dbReference>
<evidence type="ECO:0000256" key="1">
    <source>
        <dbReference type="ARBA" id="ARBA00010641"/>
    </source>
</evidence>
<keyword evidence="8" id="KW-1185">Reference proteome</keyword>
<comment type="caution">
    <text evidence="7">The sequence shown here is derived from an EMBL/GenBank/DDBJ whole genome shotgun (WGS) entry which is preliminary data.</text>
</comment>
<dbReference type="InterPro" id="IPR013249">
    <property type="entry name" value="RNA_pol_sigma70_r4_t2"/>
</dbReference>
<dbReference type="GO" id="GO:0016987">
    <property type="term" value="F:sigma factor activity"/>
    <property type="evidence" value="ECO:0007669"/>
    <property type="project" value="UniProtKB-KW"/>
</dbReference>
<dbReference type="OrthoDB" id="9782108at2"/>
<evidence type="ECO:0000256" key="2">
    <source>
        <dbReference type="ARBA" id="ARBA00023015"/>
    </source>
</evidence>
<dbReference type="GO" id="GO:0006352">
    <property type="term" value="P:DNA-templated transcription initiation"/>
    <property type="evidence" value="ECO:0007669"/>
    <property type="project" value="InterPro"/>
</dbReference>
<keyword evidence="3" id="KW-0731">Sigma factor</keyword>
<evidence type="ECO:0000259" key="5">
    <source>
        <dbReference type="Pfam" id="PF04542"/>
    </source>
</evidence>